<evidence type="ECO:0000313" key="1">
    <source>
        <dbReference type="EMBL" id="KZB85993.1"/>
    </source>
</evidence>
<dbReference type="Proteomes" id="UP000186883">
    <property type="component" value="Unassembled WGS sequence"/>
</dbReference>
<proteinExistence type="predicted"/>
<dbReference type="Proteomes" id="UP000076321">
    <property type="component" value="Unassembled WGS sequence"/>
</dbReference>
<gene>
    <name evidence="2" type="ORF">ATP06_0227780</name>
    <name evidence="1" type="ORF">AVL48_27720</name>
</gene>
<accession>A0A154MPX7</accession>
<keyword evidence="4" id="KW-1185">Reference proteome</keyword>
<comment type="caution">
    <text evidence="1">The sequence shown here is derived from an EMBL/GenBank/DDBJ whole genome shotgun (WGS) entry which is preliminary data.</text>
</comment>
<dbReference type="EMBL" id="LQCI01000009">
    <property type="protein sequence ID" value="KZB85993.1"/>
    <property type="molecule type" value="Genomic_DNA"/>
</dbReference>
<reference evidence="2 4" key="2">
    <citation type="submission" date="2016-11" db="EMBL/GenBank/DDBJ databases">
        <title>Genome sequencing of Amycolatopsis regifaucium.</title>
        <authorList>
            <person name="Mayilraj S."/>
            <person name="Kaur N."/>
        </authorList>
    </citation>
    <scope>NUCLEOTIDE SEQUENCE [LARGE SCALE GENOMIC DNA]</scope>
    <source>
        <strain evidence="2 4">GY080</strain>
    </source>
</reference>
<evidence type="ECO:0000313" key="2">
    <source>
        <dbReference type="EMBL" id="OKA04884.1"/>
    </source>
</evidence>
<name>A0A154MPX7_9PSEU</name>
<organism evidence="1 3">
    <name type="scientific">Amycolatopsis regifaucium</name>
    <dbReference type="NCBI Taxonomy" id="546365"/>
    <lineage>
        <taxon>Bacteria</taxon>
        <taxon>Bacillati</taxon>
        <taxon>Actinomycetota</taxon>
        <taxon>Actinomycetes</taxon>
        <taxon>Pseudonocardiales</taxon>
        <taxon>Pseudonocardiaceae</taxon>
        <taxon>Amycolatopsis</taxon>
    </lineage>
</organism>
<sequence>MSEHGYQPNELLGRLVGSRLYSVNFVYDYVQLHFDRPGGDLPILTCDVMPTVTVVNGTYTDGRPGYADALRSLVTATVVSTEEATGTGLSLEFDTGTLALHPTPAELAGPEIANLTGFTDGQWMCWRPGEDSFEDLA</sequence>
<dbReference type="RefSeq" id="WP_061987394.1">
    <property type="nucleotide sequence ID" value="NZ_FOPQ01000006.1"/>
</dbReference>
<dbReference type="EMBL" id="LOBU02000019">
    <property type="protein sequence ID" value="OKA04884.1"/>
    <property type="molecule type" value="Genomic_DNA"/>
</dbReference>
<evidence type="ECO:0000313" key="4">
    <source>
        <dbReference type="Proteomes" id="UP000186883"/>
    </source>
</evidence>
<protein>
    <submittedName>
        <fullName evidence="1">Uncharacterized protein</fullName>
    </submittedName>
</protein>
<reference evidence="1 3" key="1">
    <citation type="submission" date="2015-12" db="EMBL/GenBank/DDBJ databases">
        <title>Amycolatopsis regifaucium genome sequencing and assembly.</title>
        <authorList>
            <person name="Mayilraj S."/>
        </authorList>
    </citation>
    <scope>NUCLEOTIDE SEQUENCE [LARGE SCALE GENOMIC DNA]</scope>
    <source>
        <strain evidence="1 3">GY080</strain>
    </source>
</reference>
<dbReference type="OrthoDB" id="3428371at2"/>
<evidence type="ECO:0000313" key="3">
    <source>
        <dbReference type="Proteomes" id="UP000076321"/>
    </source>
</evidence>
<dbReference type="AlphaFoldDB" id="A0A154MPX7"/>